<comment type="similarity">
    <text evidence="1 3">Belongs to the short-chain dehydrogenases/reductases (SDR) family.</text>
</comment>
<evidence type="ECO:0000313" key="4">
    <source>
        <dbReference type="EMBL" id="CAI6238046.1"/>
    </source>
</evidence>
<dbReference type="InterPro" id="IPR036291">
    <property type="entry name" value="NAD(P)-bd_dom_sf"/>
</dbReference>
<evidence type="ECO:0000256" key="1">
    <source>
        <dbReference type="ARBA" id="ARBA00006484"/>
    </source>
</evidence>
<evidence type="ECO:0000313" key="5">
    <source>
        <dbReference type="Proteomes" id="UP001152607"/>
    </source>
</evidence>
<keyword evidence="5" id="KW-1185">Reference proteome</keyword>
<proteinExistence type="inferred from homology"/>
<dbReference type="PRINTS" id="PR00080">
    <property type="entry name" value="SDRFAMILY"/>
</dbReference>
<accession>A0A9W4XJI4</accession>
<organism evidence="4 5">
    <name type="scientific">Periconia digitata</name>
    <dbReference type="NCBI Taxonomy" id="1303443"/>
    <lineage>
        <taxon>Eukaryota</taxon>
        <taxon>Fungi</taxon>
        <taxon>Dikarya</taxon>
        <taxon>Ascomycota</taxon>
        <taxon>Pezizomycotina</taxon>
        <taxon>Dothideomycetes</taxon>
        <taxon>Pleosporomycetidae</taxon>
        <taxon>Pleosporales</taxon>
        <taxon>Massarineae</taxon>
        <taxon>Periconiaceae</taxon>
        <taxon>Periconia</taxon>
    </lineage>
</organism>
<reference evidence="4" key="1">
    <citation type="submission" date="2023-01" db="EMBL/GenBank/DDBJ databases">
        <authorList>
            <person name="Van Ghelder C."/>
            <person name="Rancurel C."/>
        </authorList>
    </citation>
    <scope>NUCLEOTIDE SEQUENCE</scope>
    <source>
        <strain evidence="4">CNCM I-4278</strain>
    </source>
</reference>
<dbReference type="Gene3D" id="3.40.50.720">
    <property type="entry name" value="NAD(P)-binding Rossmann-like Domain"/>
    <property type="match status" value="1"/>
</dbReference>
<dbReference type="PANTHER" id="PTHR24320:SF283">
    <property type="entry name" value="RETINOL DEHYDROGENASE 11"/>
    <property type="match status" value="1"/>
</dbReference>
<sequence>MTSHSGFGAKTDANEVLEAFPHGVKGKVVLITGVSPNGLGAQLAESIATQSPKLLILTGRTASKVEAVAQGINTPDVEIRVVLFDMSSFASISKATEEINEFSGPSIDIVFNNAGVMNIPERKLSVDRFEMHLATNYLGLALFTNNILPKIKNSEAGRIVNVVSIGHIISPFRFSDYNFDGVETLPDDEQPSKEGCAMFGIPISFGYVPPIAYGQSKTAGILYTQKLAEKLKDSNATAISVMPGVIATDLWREMPADEVQGLFSGLPMKSLSQGISTLLVAALDPKMKDNGGAYLADCQVSDVAPFAKDKAAAERLWRLTGKLAGATFMV</sequence>
<dbReference type="OrthoDB" id="191139at2759"/>
<dbReference type="AlphaFoldDB" id="A0A9W4XJI4"/>
<evidence type="ECO:0000256" key="3">
    <source>
        <dbReference type="RuleBase" id="RU000363"/>
    </source>
</evidence>
<comment type="caution">
    <text evidence="4">The sequence shown here is derived from an EMBL/GenBank/DDBJ whole genome shotgun (WGS) entry which is preliminary data.</text>
</comment>
<evidence type="ECO:0000256" key="2">
    <source>
        <dbReference type="ARBA" id="ARBA00023002"/>
    </source>
</evidence>
<protein>
    <submittedName>
        <fullName evidence="4">Uncharacterized protein</fullName>
    </submittedName>
</protein>
<dbReference type="PANTHER" id="PTHR24320">
    <property type="entry name" value="RETINOL DEHYDROGENASE"/>
    <property type="match status" value="1"/>
</dbReference>
<dbReference type="SUPFAM" id="SSF51735">
    <property type="entry name" value="NAD(P)-binding Rossmann-fold domains"/>
    <property type="match status" value="1"/>
</dbReference>
<dbReference type="PRINTS" id="PR00081">
    <property type="entry name" value="GDHRDH"/>
</dbReference>
<dbReference type="GO" id="GO:0016491">
    <property type="term" value="F:oxidoreductase activity"/>
    <property type="evidence" value="ECO:0007669"/>
    <property type="project" value="UniProtKB-KW"/>
</dbReference>
<dbReference type="Proteomes" id="UP001152607">
    <property type="component" value="Unassembled WGS sequence"/>
</dbReference>
<dbReference type="EMBL" id="CAOQHR010000001">
    <property type="protein sequence ID" value="CAI6238046.1"/>
    <property type="molecule type" value="Genomic_DNA"/>
</dbReference>
<gene>
    <name evidence="4" type="ORF">PDIGIT_LOCUS475</name>
</gene>
<keyword evidence="2" id="KW-0560">Oxidoreductase</keyword>
<dbReference type="Pfam" id="PF00106">
    <property type="entry name" value="adh_short"/>
    <property type="match status" value="1"/>
</dbReference>
<dbReference type="InterPro" id="IPR002347">
    <property type="entry name" value="SDR_fam"/>
</dbReference>
<name>A0A9W4XJI4_9PLEO</name>